<dbReference type="Proteomes" id="UP000215788">
    <property type="component" value="Unassembled WGS sequence"/>
</dbReference>
<gene>
    <name evidence="1" type="ORF">CJF39_06545</name>
</gene>
<dbReference type="RefSeq" id="WP_094992671.1">
    <property type="nucleotide sequence ID" value="NZ_NQKI01000007.1"/>
</dbReference>
<sequence length="61" mass="6866">MAEAAQSDVFEHPGSHDMAMNVAIRCEMIEQQQTNLLTNVKHKGKYVGEPRTLYLQTSVAF</sequence>
<name>A0A266NCK6_9PSED</name>
<dbReference type="AlphaFoldDB" id="A0A266NCK6"/>
<dbReference type="EMBL" id="NQKI01000007">
    <property type="protein sequence ID" value="OZY60241.1"/>
    <property type="molecule type" value="Genomic_DNA"/>
</dbReference>
<accession>A0A266NCK6</accession>
<reference evidence="1 2" key="1">
    <citation type="submission" date="2017-08" db="EMBL/GenBank/DDBJ databases">
        <title>Genomic and metabolic characterisation of spoilage-associated Pseudomonas species.</title>
        <authorList>
            <person name="Stanborough T."/>
            <person name="Fegan N."/>
            <person name="Powell S.M."/>
            <person name="Singh T."/>
            <person name="Tamplin M.L."/>
            <person name="Chandry P.S."/>
        </authorList>
    </citation>
    <scope>NUCLEOTIDE SEQUENCE [LARGE SCALE GENOMIC DNA]</scope>
    <source>
        <strain evidence="1 2">L1802</strain>
    </source>
</reference>
<evidence type="ECO:0000313" key="2">
    <source>
        <dbReference type="Proteomes" id="UP000215788"/>
    </source>
</evidence>
<proteinExistence type="predicted"/>
<dbReference type="InterPro" id="IPR010917">
    <property type="entry name" value="TonB_rcpt_CS"/>
</dbReference>
<dbReference type="OrthoDB" id="9760494at2"/>
<evidence type="ECO:0000313" key="1">
    <source>
        <dbReference type="EMBL" id="OZY60241.1"/>
    </source>
</evidence>
<protein>
    <submittedName>
        <fullName evidence="1">Uncharacterized protein</fullName>
    </submittedName>
</protein>
<organism evidence="1 2">
    <name type="scientific">Pseudomonas lundensis</name>
    <dbReference type="NCBI Taxonomy" id="86185"/>
    <lineage>
        <taxon>Bacteria</taxon>
        <taxon>Pseudomonadati</taxon>
        <taxon>Pseudomonadota</taxon>
        <taxon>Gammaproteobacteria</taxon>
        <taxon>Pseudomonadales</taxon>
        <taxon>Pseudomonadaceae</taxon>
        <taxon>Pseudomonas</taxon>
    </lineage>
</organism>
<comment type="caution">
    <text evidence="1">The sequence shown here is derived from an EMBL/GenBank/DDBJ whole genome shotgun (WGS) entry which is preliminary data.</text>
</comment>
<dbReference type="PROSITE" id="PS01156">
    <property type="entry name" value="TONB_DEPENDENT_REC_2"/>
    <property type="match status" value="1"/>
</dbReference>